<accession>A0A915HSR0</accession>
<keyword evidence="1" id="KW-1185">Reference proteome</keyword>
<dbReference type="WBParaSite" id="nRc.2.0.1.t04958-RA">
    <property type="protein sequence ID" value="nRc.2.0.1.t04958-RA"/>
    <property type="gene ID" value="nRc.2.0.1.g04958"/>
</dbReference>
<name>A0A915HSR0_ROMCU</name>
<dbReference type="AlphaFoldDB" id="A0A915HSR0"/>
<organism evidence="1 2">
    <name type="scientific">Romanomermis culicivorax</name>
    <name type="common">Nematode worm</name>
    <dbReference type="NCBI Taxonomy" id="13658"/>
    <lineage>
        <taxon>Eukaryota</taxon>
        <taxon>Metazoa</taxon>
        <taxon>Ecdysozoa</taxon>
        <taxon>Nematoda</taxon>
        <taxon>Enoplea</taxon>
        <taxon>Dorylaimia</taxon>
        <taxon>Mermithida</taxon>
        <taxon>Mermithoidea</taxon>
        <taxon>Mermithidae</taxon>
        <taxon>Romanomermis</taxon>
    </lineage>
</organism>
<proteinExistence type="predicted"/>
<evidence type="ECO:0000313" key="2">
    <source>
        <dbReference type="WBParaSite" id="nRc.2.0.1.t04958-RA"/>
    </source>
</evidence>
<evidence type="ECO:0000313" key="1">
    <source>
        <dbReference type="Proteomes" id="UP000887565"/>
    </source>
</evidence>
<dbReference type="Proteomes" id="UP000887565">
    <property type="component" value="Unplaced"/>
</dbReference>
<reference evidence="2" key="1">
    <citation type="submission" date="2022-11" db="UniProtKB">
        <authorList>
            <consortium name="WormBaseParasite"/>
        </authorList>
    </citation>
    <scope>IDENTIFICATION</scope>
</reference>
<sequence>MTDGTKTFSNEDMVSHRNIAFLHSNPYVLVSYYLIISSVSQNETVEQFAELLLKKMLLFDSIPNAVSTKIIDREYLHKGSRRKEGKMKVIELKKKNK</sequence>
<protein>
    <submittedName>
        <fullName evidence="2">Uncharacterized protein</fullName>
    </submittedName>
</protein>